<dbReference type="Proteomes" id="UP000178509">
    <property type="component" value="Unassembled WGS sequence"/>
</dbReference>
<keyword evidence="4" id="KW-0694">RNA-binding</keyword>
<evidence type="ECO:0000256" key="3">
    <source>
        <dbReference type="ARBA" id="ARBA00023274"/>
    </source>
</evidence>
<comment type="function">
    <text evidence="4">Located on the platform of the 30S subunit, it bridges several disparate RNA helices of the 16S rRNA. Forms part of the Shine-Dalgarno cleft in the 70S ribosome.</text>
</comment>
<evidence type="ECO:0000313" key="6">
    <source>
        <dbReference type="Proteomes" id="UP000178509"/>
    </source>
</evidence>
<dbReference type="NCBIfam" id="NF003698">
    <property type="entry name" value="PRK05309.1"/>
    <property type="match status" value="1"/>
</dbReference>
<dbReference type="GO" id="GO:0005840">
    <property type="term" value="C:ribosome"/>
    <property type="evidence" value="ECO:0007669"/>
    <property type="project" value="UniProtKB-KW"/>
</dbReference>
<dbReference type="GO" id="GO:0019843">
    <property type="term" value="F:rRNA binding"/>
    <property type="evidence" value="ECO:0007669"/>
    <property type="project" value="UniProtKB-UniRule"/>
</dbReference>
<dbReference type="Pfam" id="PF00411">
    <property type="entry name" value="Ribosomal_S11"/>
    <property type="match status" value="1"/>
</dbReference>
<dbReference type="Gene3D" id="3.30.420.80">
    <property type="entry name" value="Ribosomal protein S11"/>
    <property type="match status" value="1"/>
</dbReference>
<keyword evidence="2 4" id="KW-0689">Ribosomal protein</keyword>
<evidence type="ECO:0000256" key="1">
    <source>
        <dbReference type="ARBA" id="ARBA00006194"/>
    </source>
</evidence>
<dbReference type="EMBL" id="MHOJ01000042">
    <property type="protein sequence ID" value="OGZ61460.1"/>
    <property type="molecule type" value="Genomic_DNA"/>
</dbReference>
<comment type="similarity">
    <text evidence="1 4">Belongs to the universal ribosomal protein uS11 family.</text>
</comment>
<dbReference type="HAMAP" id="MF_01310">
    <property type="entry name" value="Ribosomal_uS11"/>
    <property type="match status" value="1"/>
</dbReference>
<protein>
    <recommendedName>
        <fullName evidence="4">Small ribosomal subunit protein uS11</fullName>
    </recommendedName>
</protein>
<evidence type="ECO:0000313" key="5">
    <source>
        <dbReference type="EMBL" id="OGZ61460.1"/>
    </source>
</evidence>
<keyword evidence="4" id="KW-0699">rRNA-binding</keyword>
<dbReference type="SUPFAM" id="SSF53137">
    <property type="entry name" value="Translational machinery components"/>
    <property type="match status" value="1"/>
</dbReference>
<proteinExistence type="inferred from homology"/>
<dbReference type="GO" id="GO:0006412">
    <property type="term" value="P:translation"/>
    <property type="evidence" value="ECO:0007669"/>
    <property type="project" value="UniProtKB-UniRule"/>
</dbReference>
<evidence type="ECO:0000256" key="2">
    <source>
        <dbReference type="ARBA" id="ARBA00022980"/>
    </source>
</evidence>
<comment type="caution">
    <text evidence="5">The sequence shown here is derived from an EMBL/GenBank/DDBJ whole genome shotgun (WGS) entry which is preliminary data.</text>
</comment>
<gene>
    <name evidence="4" type="primary">rpsK</name>
    <name evidence="5" type="ORF">A3H51_03085</name>
</gene>
<dbReference type="GO" id="GO:1990904">
    <property type="term" value="C:ribonucleoprotein complex"/>
    <property type="evidence" value="ECO:0007669"/>
    <property type="project" value="UniProtKB-KW"/>
</dbReference>
<dbReference type="InterPro" id="IPR036967">
    <property type="entry name" value="Ribosomal_uS11_sf"/>
</dbReference>
<accession>A0A1G2HGR7</accession>
<dbReference type="PANTHER" id="PTHR11759">
    <property type="entry name" value="40S RIBOSOMAL PROTEIN S14/30S RIBOSOMAL PROTEIN S11"/>
    <property type="match status" value="1"/>
</dbReference>
<dbReference type="GO" id="GO:0003735">
    <property type="term" value="F:structural constituent of ribosome"/>
    <property type="evidence" value="ECO:0007669"/>
    <property type="project" value="InterPro"/>
</dbReference>
<dbReference type="InterPro" id="IPR001971">
    <property type="entry name" value="Ribosomal_uS11"/>
</dbReference>
<dbReference type="PIRSF" id="PIRSF002131">
    <property type="entry name" value="Ribosomal_S11"/>
    <property type="match status" value="1"/>
</dbReference>
<dbReference type="STRING" id="1802164.A3H51_03085"/>
<sequence length="129" mass="13921">MAEDNAKKKKKGRVIKKAGIYIRASYNNTTVTVADENGDVVAWTSAGAVGFKGPRKATPYAATQMVNVLLEKLEKVDIEKSVLFVQGIGSGRDSAVRALSGNRNLNIIAINDITPLPHNGCRLSKPKRN</sequence>
<evidence type="ECO:0000256" key="4">
    <source>
        <dbReference type="HAMAP-Rule" id="MF_01310"/>
    </source>
</evidence>
<comment type="subunit">
    <text evidence="4">Part of the 30S ribosomal subunit. Interacts with proteins S7 and S18. Binds to IF-3.</text>
</comment>
<name>A0A1G2HGR7_9BACT</name>
<reference evidence="5 6" key="1">
    <citation type="journal article" date="2016" name="Nat. Commun.">
        <title>Thousands of microbial genomes shed light on interconnected biogeochemical processes in an aquifer system.</title>
        <authorList>
            <person name="Anantharaman K."/>
            <person name="Brown C.T."/>
            <person name="Hug L.A."/>
            <person name="Sharon I."/>
            <person name="Castelle C.J."/>
            <person name="Probst A.J."/>
            <person name="Thomas B.C."/>
            <person name="Singh A."/>
            <person name="Wilkins M.J."/>
            <person name="Karaoz U."/>
            <person name="Brodie E.L."/>
            <person name="Williams K.H."/>
            <person name="Hubbard S.S."/>
            <person name="Banfield J.F."/>
        </authorList>
    </citation>
    <scope>NUCLEOTIDE SEQUENCE [LARGE SCALE GENOMIC DNA]</scope>
</reference>
<organism evidence="5 6">
    <name type="scientific">Candidatus Spechtbacteria bacterium RIFCSPLOWO2_02_FULL_38_8</name>
    <dbReference type="NCBI Taxonomy" id="1802164"/>
    <lineage>
        <taxon>Bacteria</taxon>
        <taxon>Candidatus Spechtiibacteriota</taxon>
    </lineage>
</organism>
<dbReference type="AlphaFoldDB" id="A0A1G2HGR7"/>
<keyword evidence="3 4" id="KW-0687">Ribonucleoprotein</keyword>